<gene>
    <name evidence="2" type="ORF">J7S78_33310</name>
</gene>
<dbReference type="EMBL" id="JAGKON010000100">
    <property type="protein sequence ID" value="MBQ0604635.1"/>
    <property type="molecule type" value="Genomic_DNA"/>
</dbReference>
<accession>A0AAP2BS06</accession>
<sequence>MSDDLFGDFRDDSILEHLDDEMESTRFPSLLSELNVLLRQELTRLGYDPRHSVELVAAICSRIGGMQLYFPRGQVLEQLVRDMHIWRDFKGDNIPELVERYRVTHKTVYKAIKRMRRLEVQKRQYGLFDRE</sequence>
<organism evidence="2 3">
    <name type="scientific">Klebsiella oxytoca</name>
    <dbReference type="NCBI Taxonomy" id="571"/>
    <lineage>
        <taxon>Bacteria</taxon>
        <taxon>Pseudomonadati</taxon>
        <taxon>Pseudomonadota</taxon>
        <taxon>Gammaproteobacteria</taxon>
        <taxon>Enterobacterales</taxon>
        <taxon>Enterobacteriaceae</taxon>
        <taxon>Klebsiella/Raoultella group</taxon>
        <taxon>Klebsiella</taxon>
    </lineage>
</organism>
<dbReference type="Pfam" id="PF08765">
    <property type="entry name" value="Mor"/>
    <property type="match status" value="1"/>
</dbReference>
<evidence type="ECO:0000313" key="2">
    <source>
        <dbReference type="EMBL" id="MBQ0604635.1"/>
    </source>
</evidence>
<dbReference type="InterPro" id="IPR009057">
    <property type="entry name" value="Homeodomain-like_sf"/>
</dbReference>
<dbReference type="InterPro" id="IPR052411">
    <property type="entry name" value="c-mor_Regulatory_Protein"/>
</dbReference>
<comment type="caution">
    <text evidence="2">The sequence shown here is derived from an EMBL/GenBank/DDBJ whole genome shotgun (WGS) entry which is preliminary data.</text>
</comment>
<proteinExistence type="predicted"/>
<evidence type="ECO:0000259" key="1">
    <source>
        <dbReference type="Pfam" id="PF08765"/>
    </source>
</evidence>
<protein>
    <submittedName>
        <fullName evidence="2">Transcriptional regulator</fullName>
    </submittedName>
</protein>
<dbReference type="RefSeq" id="WP_026055841.1">
    <property type="nucleotide sequence ID" value="NZ_LR607350.1"/>
</dbReference>
<dbReference type="InterPro" id="IPR014875">
    <property type="entry name" value="Mor_transcription_activator"/>
</dbReference>
<dbReference type="Gene3D" id="1.10.10.60">
    <property type="entry name" value="Homeodomain-like"/>
    <property type="match status" value="2"/>
</dbReference>
<dbReference type="PANTHER" id="PTHR37812">
    <property type="entry name" value="MU-LIKE PROPHAGE FLUMU PROTEIN C"/>
    <property type="match status" value="1"/>
</dbReference>
<keyword evidence="3" id="KW-1185">Reference proteome</keyword>
<feature type="domain" description="Mor transcription activator" evidence="1">
    <location>
        <begin position="26"/>
        <end position="126"/>
    </location>
</feature>
<dbReference type="PANTHER" id="PTHR37812:SF1">
    <property type="entry name" value="MU-LIKE PROPHAGE FLUMU PROTEIN C"/>
    <property type="match status" value="1"/>
</dbReference>
<dbReference type="Proteomes" id="UP000673434">
    <property type="component" value="Unassembled WGS sequence"/>
</dbReference>
<reference evidence="2 3" key="1">
    <citation type="submission" date="2021-03" db="EMBL/GenBank/DDBJ databases">
        <authorList>
            <person name="Stanton E."/>
        </authorList>
    </citation>
    <scope>NUCLEOTIDE SEQUENCE [LARGE SCALE GENOMIC DNA]</scope>
    <source>
        <strain evidence="2 3">2020EL-00037</strain>
    </source>
</reference>
<name>A0AAP2BS06_KLEOX</name>
<evidence type="ECO:0000313" key="3">
    <source>
        <dbReference type="Proteomes" id="UP000673434"/>
    </source>
</evidence>
<dbReference type="SUPFAM" id="SSF46689">
    <property type="entry name" value="Homeodomain-like"/>
    <property type="match status" value="1"/>
</dbReference>
<dbReference type="AlphaFoldDB" id="A0AAP2BS06"/>